<dbReference type="EMBL" id="AMFJ01034274">
    <property type="protein sequence ID" value="EKD29776.1"/>
    <property type="molecule type" value="Genomic_DNA"/>
</dbReference>
<name>K1XXT8_9BACT</name>
<dbReference type="SMART" id="SM00530">
    <property type="entry name" value="HTH_XRE"/>
    <property type="match status" value="1"/>
</dbReference>
<proteinExistence type="predicted"/>
<dbReference type="Gene3D" id="1.10.260.40">
    <property type="entry name" value="lambda repressor-like DNA-binding domains"/>
    <property type="match status" value="1"/>
</dbReference>
<dbReference type="Pfam" id="PF01381">
    <property type="entry name" value="HTH_3"/>
    <property type="match status" value="1"/>
</dbReference>
<sequence length="70" mass="8492">MEKTDKEVLEELWEKIRKARKEKGLSQSELSEKAWIDRSYISMVERWTTNVTFLKLKKINDVLWCDILNF</sequence>
<accession>K1XXT8</accession>
<dbReference type="GO" id="GO:0003677">
    <property type="term" value="F:DNA binding"/>
    <property type="evidence" value="ECO:0007669"/>
    <property type="project" value="InterPro"/>
</dbReference>
<feature type="domain" description="HTH cro/C1-type" evidence="1">
    <location>
        <begin position="16"/>
        <end position="70"/>
    </location>
</feature>
<evidence type="ECO:0000259" key="1">
    <source>
        <dbReference type="PROSITE" id="PS50943"/>
    </source>
</evidence>
<comment type="caution">
    <text evidence="2">The sequence shown here is derived from an EMBL/GenBank/DDBJ whole genome shotgun (WGS) entry which is preliminary data.</text>
</comment>
<dbReference type="PROSITE" id="PS50943">
    <property type="entry name" value="HTH_CROC1"/>
    <property type="match status" value="1"/>
</dbReference>
<reference evidence="2" key="1">
    <citation type="journal article" date="2012" name="Science">
        <title>Fermentation, hydrogen, and sulfur metabolism in multiple uncultivated bacterial phyla.</title>
        <authorList>
            <person name="Wrighton K.C."/>
            <person name="Thomas B.C."/>
            <person name="Sharon I."/>
            <person name="Miller C.S."/>
            <person name="Castelle C.J."/>
            <person name="VerBerkmoes N.C."/>
            <person name="Wilkins M.J."/>
            <person name="Hettich R.L."/>
            <person name="Lipton M.S."/>
            <person name="Williams K.H."/>
            <person name="Long P.E."/>
            <person name="Banfield J.F."/>
        </authorList>
    </citation>
    <scope>NUCLEOTIDE SEQUENCE [LARGE SCALE GENOMIC DNA]</scope>
</reference>
<dbReference type="AlphaFoldDB" id="K1XXT8"/>
<gene>
    <name evidence="2" type="ORF">ACD_78C00274G0003</name>
</gene>
<dbReference type="InterPro" id="IPR001387">
    <property type="entry name" value="Cro/C1-type_HTH"/>
</dbReference>
<dbReference type="CDD" id="cd00093">
    <property type="entry name" value="HTH_XRE"/>
    <property type="match status" value="1"/>
</dbReference>
<organism evidence="2">
    <name type="scientific">uncultured bacterium</name>
    <name type="common">gcode 4</name>
    <dbReference type="NCBI Taxonomy" id="1234023"/>
    <lineage>
        <taxon>Bacteria</taxon>
        <taxon>environmental samples</taxon>
    </lineage>
</organism>
<dbReference type="InterPro" id="IPR010982">
    <property type="entry name" value="Lambda_DNA-bd_dom_sf"/>
</dbReference>
<protein>
    <recommendedName>
        <fullName evidence="1">HTH cro/C1-type domain-containing protein</fullName>
    </recommendedName>
</protein>
<evidence type="ECO:0000313" key="2">
    <source>
        <dbReference type="EMBL" id="EKD29776.1"/>
    </source>
</evidence>
<dbReference type="SUPFAM" id="SSF47413">
    <property type="entry name" value="lambda repressor-like DNA-binding domains"/>
    <property type="match status" value="1"/>
</dbReference>